<dbReference type="Pfam" id="PF19864">
    <property type="entry name" value="Radical_SAM_N2"/>
    <property type="match status" value="1"/>
</dbReference>
<dbReference type="InterPro" id="IPR058240">
    <property type="entry name" value="rSAM_sf"/>
</dbReference>
<accession>A0A7C4HGF0</accession>
<keyword evidence="5" id="KW-1133">Transmembrane helix</keyword>
<dbReference type="AlphaFoldDB" id="A0A7C4HGF0"/>
<evidence type="ECO:0000313" key="7">
    <source>
        <dbReference type="EMBL" id="HGM59308.1"/>
    </source>
</evidence>
<dbReference type="PROSITE" id="PS51918">
    <property type="entry name" value="RADICAL_SAM"/>
    <property type="match status" value="1"/>
</dbReference>
<evidence type="ECO:0000256" key="4">
    <source>
        <dbReference type="ARBA" id="ARBA00023014"/>
    </source>
</evidence>
<dbReference type="CDD" id="cd01335">
    <property type="entry name" value="Radical_SAM"/>
    <property type="match status" value="1"/>
</dbReference>
<dbReference type="SFLD" id="SFLDS00029">
    <property type="entry name" value="Radical_SAM"/>
    <property type="match status" value="1"/>
</dbReference>
<protein>
    <submittedName>
        <fullName evidence="7">Radical SAM protein</fullName>
    </submittedName>
</protein>
<dbReference type="InterPro" id="IPR045784">
    <property type="entry name" value="Radical_SAM_N2"/>
</dbReference>
<dbReference type="GO" id="GO:0046872">
    <property type="term" value="F:metal ion binding"/>
    <property type="evidence" value="ECO:0007669"/>
    <property type="project" value="UniProtKB-KW"/>
</dbReference>
<dbReference type="EMBL" id="DTBJ01000057">
    <property type="protein sequence ID" value="HGM59308.1"/>
    <property type="molecule type" value="Genomic_DNA"/>
</dbReference>
<dbReference type="InterPro" id="IPR007197">
    <property type="entry name" value="rSAM"/>
</dbReference>
<gene>
    <name evidence="7" type="ORF">ENU14_06975</name>
</gene>
<dbReference type="Gene3D" id="3.40.50.280">
    <property type="entry name" value="Cobalamin-binding domain"/>
    <property type="match status" value="1"/>
</dbReference>
<evidence type="ECO:0000256" key="3">
    <source>
        <dbReference type="ARBA" id="ARBA00023004"/>
    </source>
</evidence>
<evidence type="ECO:0000256" key="2">
    <source>
        <dbReference type="ARBA" id="ARBA00022723"/>
    </source>
</evidence>
<organism evidence="7">
    <name type="scientific">Staphylothermus marinus</name>
    <dbReference type="NCBI Taxonomy" id="2280"/>
    <lineage>
        <taxon>Archaea</taxon>
        <taxon>Thermoproteota</taxon>
        <taxon>Thermoprotei</taxon>
        <taxon>Desulfurococcales</taxon>
        <taxon>Desulfurococcaceae</taxon>
        <taxon>Staphylothermus</taxon>
    </lineage>
</organism>
<keyword evidence="5" id="KW-0812">Transmembrane</keyword>
<dbReference type="GO" id="GO:0003824">
    <property type="term" value="F:catalytic activity"/>
    <property type="evidence" value="ECO:0007669"/>
    <property type="project" value="InterPro"/>
</dbReference>
<dbReference type="InterPro" id="IPR013785">
    <property type="entry name" value="Aldolase_TIM"/>
</dbReference>
<feature type="domain" description="Radical SAM core" evidence="6">
    <location>
        <begin position="210"/>
        <end position="439"/>
    </location>
</feature>
<sequence length="525" mass="62056">MVNSEINTIYKHLRKNFVRIALVYPSSYEVMSSSLAIHILYYLLNETYEEVYVERFHAGKLNNFEQEARSIETNTPLSKFDLIITSLHYEPDIAKFIRLLYYSRVEPRRFLREKTVIAGGPLIIANPKPFSDFFDVMIVGEIEETICKIINTWLMYRDNKKVFLEELSKLEYTYIPGVDERDKLIYKNYTKNLDQSYYPIKQFYSLDREPVLGKGFILETSRGCRFWCRFCLEGRIFNPYRLRSYSILKELVDKGLSVNKLNRVIIYSLIYPSSVDEKRILEYIVDNNLKCSIPSIRIDLLDKDTIELIKNTGQKTISIAPESFNNSIQRLICKYCNLDKIIDKIYELVEQGFDLKIYLIYGFKNEKIEDIYKNIDVIRSIAKKAREKKTKVKISINPLIPKPWTVFQWIGMIDLDKAIKILALYRRELNELVETRPLDINWSWVQASIALADEYIGKLLLEWSIEGGDLGSWRRVIKRNNYSTEYVFKGYRYGDKLPWSNIVLDPITNKLCEKEYEILKNIFRE</sequence>
<dbReference type="SFLD" id="SFLDG01082">
    <property type="entry name" value="B12-binding_domain_containing"/>
    <property type="match status" value="1"/>
</dbReference>
<comment type="caution">
    <text evidence="7">The sequence shown here is derived from an EMBL/GenBank/DDBJ whole genome shotgun (WGS) entry which is preliminary data.</text>
</comment>
<evidence type="ECO:0000259" key="6">
    <source>
        <dbReference type="PROSITE" id="PS51918"/>
    </source>
</evidence>
<dbReference type="SUPFAM" id="SSF102114">
    <property type="entry name" value="Radical SAM enzymes"/>
    <property type="match status" value="1"/>
</dbReference>
<keyword evidence="2" id="KW-0479">Metal-binding</keyword>
<reference evidence="7" key="1">
    <citation type="journal article" date="2020" name="mSystems">
        <title>Genome- and Community-Level Interaction Insights into Carbon Utilization and Element Cycling Functions of Hydrothermarchaeota in Hydrothermal Sediment.</title>
        <authorList>
            <person name="Zhou Z."/>
            <person name="Liu Y."/>
            <person name="Xu W."/>
            <person name="Pan J."/>
            <person name="Luo Z.H."/>
            <person name="Li M."/>
        </authorList>
    </citation>
    <scope>NUCLEOTIDE SEQUENCE [LARGE SCALE GENOMIC DNA]</scope>
    <source>
        <strain evidence="7">SpSt-642</strain>
    </source>
</reference>
<feature type="transmembrane region" description="Helical" evidence="5">
    <location>
        <begin position="21"/>
        <end position="44"/>
    </location>
</feature>
<dbReference type="Pfam" id="PF04055">
    <property type="entry name" value="Radical_SAM"/>
    <property type="match status" value="1"/>
</dbReference>
<name>A0A7C4HGF0_STAMA</name>
<keyword evidence="5" id="KW-0472">Membrane</keyword>
<evidence type="ECO:0000256" key="1">
    <source>
        <dbReference type="ARBA" id="ARBA00022691"/>
    </source>
</evidence>
<dbReference type="Gene3D" id="3.20.20.70">
    <property type="entry name" value="Aldolase class I"/>
    <property type="match status" value="1"/>
</dbReference>
<evidence type="ECO:0000256" key="5">
    <source>
        <dbReference type="SAM" id="Phobius"/>
    </source>
</evidence>
<proteinExistence type="predicted"/>
<dbReference type="InterPro" id="IPR006638">
    <property type="entry name" value="Elp3/MiaA/NifB-like_rSAM"/>
</dbReference>
<dbReference type="PANTHER" id="PTHR42731">
    <property type="entry name" value="SLL1084 PROTEIN"/>
    <property type="match status" value="1"/>
</dbReference>
<dbReference type="GO" id="GO:0051536">
    <property type="term" value="F:iron-sulfur cluster binding"/>
    <property type="evidence" value="ECO:0007669"/>
    <property type="project" value="UniProtKB-KW"/>
</dbReference>
<keyword evidence="1" id="KW-0949">S-adenosyl-L-methionine</keyword>
<dbReference type="PANTHER" id="PTHR42731:SF1">
    <property type="entry name" value="RADICAL SAM DOMAIN PROTEIN"/>
    <property type="match status" value="1"/>
</dbReference>
<dbReference type="SMART" id="SM00729">
    <property type="entry name" value="Elp3"/>
    <property type="match status" value="1"/>
</dbReference>
<keyword evidence="3" id="KW-0408">Iron</keyword>
<keyword evidence="4" id="KW-0411">Iron-sulfur</keyword>